<dbReference type="InterPro" id="IPR014998">
    <property type="entry name" value="DUF1848"/>
</dbReference>
<dbReference type="Pfam" id="PF08902">
    <property type="entry name" value="DUF1848"/>
    <property type="match status" value="1"/>
</dbReference>
<dbReference type="Proteomes" id="UP001529275">
    <property type="component" value="Unassembled WGS sequence"/>
</dbReference>
<gene>
    <name evidence="1" type="ORF">QUV98_08375</name>
</gene>
<protein>
    <submittedName>
        <fullName evidence="1">DUF1848 domain-containing protein</fullName>
    </submittedName>
</protein>
<dbReference type="RefSeq" id="WP_289527949.1">
    <property type="nucleotide sequence ID" value="NZ_JAUDCK010000030.1"/>
</dbReference>
<proteinExistence type="predicted"/>
<sequence>MIFNISGRTDIVAFYSDWLFQRIKEGYVCVRNPYYPTQITKYLINEDVVDCFVFCTKNPRPILSRLDKLKPYPSFFYVTITPYGRDIEPYVPDYQNVISDIQKLSSQLGKQAVSIRYDPIFINQEYTIEKHLYYFEDILSQLQGYVHHCVISFIDLYQKTKRNFPGIQEVPLFWQQQLVKAFVQIAKKYQFQIQMCAEPYDFSEYGVLSQSCLNARILKDITGYDFISVSSQPLRQHCHCYPSRDIGEYNTCPHGCLYCYANENKQKVMENYQLHDPLSPLLIGHVHEDDIIKQAKQKSYKNRQLSLDI</sequence>
<organism evidence="1 2">
    <name type="scientific">Massilimicrobiota timonensis</name>
    <dbReference type="NCBI Taxonomy" id="1776392"/>
    <lineage>
        <taxon>Bacteria</taxon>
        <taxon>Bacillati</taxon>
        <taxon>Bacillota</taxon>
        <taxon>Erysipelotrichia</taxon>
        <taxon>Erysipelotrichales</taxon>
        <taxon>Erysipelotrichaceae</taxon>
        <taxon>Massilimicrobiota</taxon>
    </lineage>
</organism>
<evidence type="ECO:0000313" key="1">
    <source>
        <dbReference type="EMBL" id="MDM8196328.1"/>
    </source>
</evidence>
<reference evidence="1 2" key="2">
    <citation type="submission" date="2023-06" db="EMBL/GenBank/DDBJ databases">
        <authorList>
            <person name="Zeman M."/>
            <person name="Kubasova T."/>
            <person name="Jahodarova E."/>
            <person name="Nykrynova M."/>
            <person name="Rychlik I."/>
        </authorList>
    </citation>
    <scope>NUCLEOTIDE SEQUENCE [LARGE SCALE GENOMIC DNA]</scope>
    <source>
        <strain evidence="1 2">ET341</strain>
    </source>
</reference>
<accession>A0ABT7UJK5</accession>
<dbReference type="EMBL" id="JAUDCK010000030">
    <property type="protein sequence ID" value="MDM8196328.1"/>
    <property type="molecule type" value="Genomic_DNA"/>
</dbReference>
<evidence type="ECO:0000313" key="2">
    <source>
        <dbReference type="Proteomes" id="UP001529275"/>
    </source>
</evidence>
<comment type="caution">
    <text evidence="1">The sequence shown here is derived from an EMBL/GenBank/DDBJ whole genome shotgun (WGS) entry which is preliminary data.</text>
</comment>
<keyword evidence="2" id="KW-1185">Reference proteome</keyword>
<reference evidence="2" key="1">
    <citation type="submission" date="2023-06" db="EMBL/GenBank/DDBJ databases">
        <title>Identification and characterization of horizontal gene transfer across gut microbiota members of farm animals based on homology search.</title>
        <authorList>
            <person name="Zeman M."/>
            <person name="Kubasova T."/>
            <person name="Jahodarova E."/>
            <person name="Nykrynova M."/>
            <person name="Rychlik I."/>
        </authorList>
    </citation>
    <scope>NUCLEOTIDE SEQUENCE [LARGE SCALE GENOMIC DNA]</scope>
    <source>
        <strain evidence="2">ET341</strain>
    </source>
</reference>
<name>A0ABT7UJK5_9FIRM</name>